<accession>F4PYG8</accession>
<evidence type="ECO:0000256" key="1">
    <source>
        <dbReference type="ARBA" id="ARBA00008455"/>
    </source>
</evidence>
<proteinExistence type="inferred from homology"/>
<feature type="domain" description="Peptidase C1A papain C-terminal" evidence="2">
    <location>
        <begin position="35"/>
        <end position="156"/>
    </location>
</feature>
<comment type="similarity">
    <text evidence="1">Belongs to the peptidase C1 family.</text>
</comment>
<name>F4PYG8_CACFS</name>
<evidence type="ECO:0000313" key="4">
    <source>
        <dbReference type="Proteomes" id="UP000007797"/>
    </source>
</evidence>
<dbReference type="InterPro" id="IPR013128">
    <property type="entry name" value="Peptidase_C1A"/>
</dbReference>
<dbReference type="Gene3D" id="3.90.70.10">
    <property type="entry name" value="Cysteine proteinases"/>
    <property type="match status" value="1"/>
</dbReference>
<dbReference type="GeneID" id="14871358"/>
<evidence type="ECO:0000313" key="3">
    <source>
        <dbReference type="EMBL" id="EGG19234.1"/>
    </source>
</evidence>
<keyword evidence="4" id="KW-1185">Reference proteome</keyword>
<dbReference type="InterPro" id="IPR000668">
    <property type="entry name" value="Peptidase_C1A_C"/>
</dbReference>
<dbReference type="SUPFAM" id="SSF54001">
    <property type="entry name" value="Cysteine proteinases"/>
    <property type="match status" value="1"/>
</dbReference>
<dbReference type="GO" id="GO:0006508">
    <property type="term" value="P:proteolysis"/>
    <property type="evidence" value="ECO:0007669"/>
    <property type="project" value="InterPro"/>
</dbReference>
<evidence type="ECO:0000259" key="2">
    <source>
        <dbReference type="SMART" id="SM00645"/>
    </source>
</evidence>
<dbReference type="OrthoDB" id="10253408at2759"/>
<dbReference type="SMART" id="SM00645">
    <property type="entry name" value="Pept_C1"/>
    <property type="match status" value="1"/>
</dbReference>
<organism evidence="3 4">
    <name type="scientific">Cavenderia fasciculata</name>
    <name type="common">Slime mold</name>
    <name type="synonym">Dictyostelium fasciculatum</name>
    <dbReference type="NCBI Taxonomy" id="261658"/>
    <lineage>
        <taxon>Eukaryota</taxon>
        <taxon>Amoebozoa</taxon>
        <taxon>Evosea</taxon>
        <taxon>Eumycetozoa</taxon>
        <taxon>Dictyostelia</taxon>
        <taxon>Acytosteliales</taxon>
        <taxon>Cavenderiaceae</taxon>
        <taxon>Cavenderia</taxon>
    </lineage>
</organism>
<gene>
    <name evidence="3" type="ORF">DFA_02019</name>
</gene>
<dbReference type="AlphaFoldDB" id="F4PYG8"/>
<dbReference type="EMBL" id="GL883015">
    <property type="protein sequence ID" value="EGG19234.1"/>
    <property type="molecule type" value="Genomic_DNA"/>
</dbReference>
<dbReference type="InterPro" id="IPR038765">
    <property type="entry name" value="Papain-like_cys_pep_sf"/>
</dbReference>
<dbReference type="PANTHER" id="PTHR12411">
    <property type="entry name" value="CYSTEINE PROTEASE FAMILY C1-RELATED"/>
    <property type="match status" value="1"/>
</dbReference>
<dbReference type="Proteomes" id="UP000007797">
    <property type="component" value="Unassembled WGS sequence"/>
</dbReference>
<protein>
    <submittedName>
        <fullName evidence="3">Cathepsin L</fullName>
    </submittedName>
</protein>
<reference evidence="4" key="1">
    <citation type="journal article" date="2011" name="Genome Res.">
        <title>Phylogeny-wide analysis of social amoeba genomes highlights ancient origins for complex intercellular communication.</title>
        <authorList>
            <person name="Heidel A.J."/>
            <person name="Lawal H.M."/>
            <person name="Felder M."/>
            <person name="Schilde C."/>
            <person name="Helps N.R."/>
            <person name="Tunggal B."/>
            <person name="Rivero F."/>
            <person name="John U."/>
            <person name="Schleicher M."/>
            <person name="Eichinger L."/>
            <person name="Platzer M."/>
            <person name="Noegel A.A."/>
            <person name="Schaap P."/>
            <person name="Gloeckner G."/>
        </authorList>
    </citation>
    <scope>NUCLEOTIDE SEQUENCE [LARGE SCALE GENOMIC DNA]</scope>
    <source>
        <strain evidence="4">SH3</strain>
    </source>
</reference>
<dbReference type="Pfam" id="PF00112">
    <property type="entry name" value="Peptidase_C1"/>
    <property type="match status" value="1"/>
</dbReference>
<dbReference type="KEGG" id="dfa:DFA_02019"/>
<dbReference type="STRING" id="1054147.F4PYG8"/>
<sequence>MDRIATHILDLDPILDGLTEPVNDTDLIGTVFGKDDANVVWRTKGAVSPVKNQVIVLHVGLFHRIAMEGAHQIKSGQLISSFSEQQLVDCSNRFGNNGCSGGYMDNAFRYIISSGGIVSNESYPYISSTTSRQSITCKFNKTNIVASFGSTYHGEK</sequence>
<dbReference type="GO" id="GO:0008234">
    <property type="term" value="F:cysteine-type peptidase activity"/>
    <property type="evidence" value="ECO:0007669"/>
    <property type="project" value="InterPro"/>
</dbReference>
<dbReference type="RefSeq" id="XP_004357505.1">
    <property type="nucleotide sequence ID" value="XM_004357448.1"/>
</dbReference>